<sequence>MKIKVNDKIAKLPPDTISPYHTVFADIVLEIIHLFVLKAIKENLSWIEAIKLVYQLFDLPEVIPWNKAKDLLKTDIKLYSKLAKKRMRKFLIPSDLKDVLIETRVLYLYLLTLFPKPFARLLAYDYAFFHPSMQKYPFAITTSLIADALSLKRHFYEYTTANLKNAFERLKITGPLRGVEIEFEDLFRIEEEEAKAIE</sequence>
<reference evidence="1" key="1">
    <citation type="journal article" date="2020" name="mSystems">
        <title>Genome- and Community-Level Interaction Insights into Carbon Utilization and Element Cycling Functions of Hydrothermarchaeota in Hydrothermal Sediment.</title>
        <authorList>
            <person name="Zhou Z."/>
            <person name="Liu Y."/>
            <person name="Xu W."/>
            <person name="Pan J."/>
            <person name="Luo Z.H."/>
            <person name="Li M."/>
        </authorList>
    </citation>
    <scope>NUCLEOTIDE SEQUENCE [LARGE SCALE GENOMIC DNA]</scope>
    <source>
        <strain evidence="1">SpSt-61</strain>
    </source>
</reference>
<comment type="caution">
    <text evidence="1">The sequence shown here is derived from an EMBL/GenBank/DDBJ whole genome shotgun (WGS) entry which is preliminary data.</text>
</comment>
<protein>
    <submittedName>
        <fullName evidence="1">Uncharacterized protein</fullName>
    </submittedName>
</protein>
<dbReference type="AlphaFoldDB" id="A0A7V4KEY1"/>
<evidence type="ECO:0000313" key="1">
    <source>
        <dbReference type="EMBL" id="HGU53719.1"/>
    </source>
</evidence>
<proteinExistence type="predicted"/>
<accession>A0A7V4KEY1</accession>
<organism evidence="1">
    <name type="scientific">Fervidobacterium pennivorans</name>
    <dbReference type="NCBI Taxonomy" id="93466"/>
    <lineage>
        <taxon>Bacteria</taxon>
        <taxon>Thermotogati</taxon>
        <taxon>Thermotogota</taxon>
        <taxon>Thermotogae</taxon>
        <taxon>Thermotogales</taxon>
        <taxon>Fervidobacteriaceae</taxon>
        <taxon>Fervidobacterium</taxon>
    </lineage>
</organism>
<gene>
    <name evidence="1" type="ORF">ENT78_09415</name>
</gene>
<name>A0A7V4KEY1_FERPE</name>
<dbReference type="EMBL" id="DSZZ01000442">
    <property type="protein sequence ID" value="HGU53719.1"/>
    <property type="molecule type" value="Genomic_DNA"/>
</dbReference>